<feature type="region of interest" description="Disordered" evidence="1">
    <location>
        <begin position="134"/>
        <end position="211"/>
    </location>
</feature>
<evidence type="ECO:0000256" key="1">
    <source>
        <dbReference type="SAM" id="MobiDB-lite"/>
    </source>
</evidence>
<keyword evidence="3" id="KW-1185">Reference proteome</keyword>
<organism evidence="2 3">
    <name type="scientific">Stylosanthes scabra</name>
    <dbReference type="NCBI Taxonomy" id="79078"/>
    <lineage>
        <taxon>Eukaryota</taxon>
        <taxon>Viridiplantae</taxon>
        <taxon>Streptophyta</taxon>
        <taxon>Embryophyta</taxon>
        <taxon>Tracheophyta</taxon>
        <taxon>Spermatophyta</taxon>
        <taxon>Magnoliopsida</taxon>
        <taxon>eudicotyledons</taxon>
        <taxon>Gunneridae</taxon>
        <taxon>Pentapetalae</taxon>
        <taxon>rosids</taxon>
        <taxon>fabids</taxon>
        <taxon>Fabales</taxon>
        <taxon>Fabaceae</taxon>
        <taxon>Papilionoideae</taxon>
        <taxon>50 kb inversion clade</taxon>
        <taxon>dalbergioids sensu lato</taxon>
        <taxon>Dalbergieae</taxon>
        <taxon>Pterocarpus clade</taxon>
        <taxon>Stylosanthes</taxon>
    </lineage>
</organism>
<reference evidence="2 3" key="1">
    <citation type="journal article" date="2023" name="Plants (Basel)">
        <title>Bridging the Gap: Combining Genomics and Transcriptomics Approaches to Understand Stylosanthes scabra, an Orphan Legume from the Brazilian Caatinga.</title>
        <authorList>
            <person name="Ferreira-Neto J.R.C."/>
            <person name="da Silva M.D."/>
            <person name="Binneck E."/>
            <person name="de Melo N.F."/>
            <person name="da Silva R.H."/>
            <person name="de Melo A.L.T.M."/>
            <person name="Pandolfi V."/>
            <person name="Bustamante F.O."/>
            <person name="Brasileiro-Vidal A.C."/>
            <person name="Benko-Iseppon A.M."/>
        </authorList>
    </citation>
    <scope>NUCLEOTIDE SEQUENCE [LARGE SCALE GENOMIC DNA]</scope>
    <source>
        <tissue evidence="2">Leaves</tissue>
    </source>
</reference>
<feature type="compositionally biased region" description="Low complexity" evidence="1">
    <location>
        <begin position="167"/>
        <end position="178"/>
    </location>
</feature>
<accession>A0ABU6RBB7</accession>
<gene>
    <name evidence="2" type="ORF">PIB30_027179</name>
</gene>
<evidence type="ECO:0000313" key="3">
    <source>
        <dbReference type="Proteomes" id="UP001341840"/>
    </source>
</evidence>
<name>A0ABU6RBB7_9FABA</name>
<evidence type="ECO:0000313" key="2">
    <source>
        <dbReference type="EMBL" id="MED6121109.1"/>
    </source>
</evidence>
<comment type="caution">
    <text evidence="2">The sequence shown here is derived from an EMBL/GenBank/DDBJ whole genome shotgun (WGS) entry which is preliminary data.</text>
</comment>
<dbReference type="Proteomes" id="UP001341840">
    <property type="component" value="Unassembled WGS sequence"/>
</dbReference>
<protein>
    <submittedName>
        <fullName evidence="2">Uncharacterized protein</fullName>
    </submittedName>
</protein>
<dbReference type="EMBL" id="JASCZI010030312">
    <property type="protein sequence ID" value="MED6121109.1"/>
    <property type="molecule type" value="Genomic_DNA"/>
</dbReference>
<sequence>MSGGGCPPWKVGLLPQSKPPYCLELALGERGDVHQVQGQDSVLRLSTTLVELGLCRPSLLHSNAWSAIRCFELVTEFLLLPQDPESSGPSVLAEFEGDGPLLLEQECRFRHCPVEMAGNGITLARLRSILRSPPAGAVPTTSGPSSVGRAPTPPITSAAETQATPERGSSSDGGRTSDQLVNVSSAIRDEEQLHPPTSPKKRPAGDSSIGA</sequence>
<proteinExistence type="predicted"/>